<protein>
    <recommendedName>
        <fullName evidence="2">Aldehyde ferredoxin oxidoreductase N-terminal domain-containing protein</fullName>
    </recommendedName>
</protein>
<gene>
    <name evidence="1" type="ORF">METZ01_LOCUS253799</name>
</gene>
<dbReference type="Gene3D" id="3.60.9.10">
    <property type="entry name" value="Aldehyde ferredoxin oxidoreductase, N-terminal domain"/>
    <property type="match status" value="1"/>
</dbReference>
<dbReference type="InterPro" id="IPR036503">
    <property type="entry name" value="Ald_Fedxn_OxRdtase_N_sf"/>
</dbReference>
<dbReference type="EMBL" id="UINC01068365">
    <property type="protein sequence ID" value="SVC00945.1"/>
    <property type="molecule type" value="Genomic_DNA"/>
</dbReference>
<feature type="non-terminal residue" evidence="1">
    <location>
        <position position="55"/>
    </location>
</feature>
<organism evidence="1">
    <name type="scientific">marine metagenome</name>
    <dbReference type="NCBI Taxonomy" id="408172"/>
    <lineage>
        <taxon>unclassified sequences</taxon>
        <taxon>metagenomes</taxon>
        <taxon>ecological metagenomes</taxon>
    </lineage>
</organism>
<dbReference type="SUPFAM" id="SSF56228">
    <property type="entry name" value="Aldehyde ferredoxin oxidoreductase, N-terminal domain"/>
    <property type="match status" value="1"/>
</dbReference>
<evidence type="ECO:0000313" key="1">
    <source>
        <dbReference type="EMBL" id="SVC00945.1"/>
    </source>
</evidence>
<dbReference type="AlphaFoldDB" id="A0A382INJ8"/>
<sequence>MTAYGYHGRNLHIDLTNLTTHVEHPDEPFYRIYAGVGLLGFYFLLKETPAGIDPL</sequence>
<reference evidence="1" key="1">
    <citation type="submission" date="2018-05" db="EMBL/GenBank/DDBJ databases">
        <authorList>
            <person name="Lanie J.A."/>
            <person name="Ng W.-L."/>
            <person name="Kazmierczak K.M."/>
            <person name="Andrzejewski T.M."/>
            <person name="Davidsen T.M."/>
            <person name="Wayne K.J."/>
            <person name="Tettelin H."/>
            <person name="Glass J.I."/>
            <person name="Rusch D."/>
            <person name="Podicherti R."/>
            <person name="Tsui H.-C.T."/>
            <person name="Winkler M.E."/>
        </authorList>
    </citation>
    <scope>NUCLEOTIDE SEQUENCE</scope>
</reference>
<evidence type="ECO:0008006" key="2">
    <source>
        <dbReference type="Google" id="ProtNLM"/>
    </source>
</evidence>
<accession>A0A382INJ8</accession>
<name>A0A382INJ8_9ZZZZ</name>
<proteinExistence type="predicted"/>